<dbReference type="Proteomes" id="UP000034164">
    <property type="component" value="Unassembled WGS sequence"/>
</dbReference>
<protein>
    <submittedName>
        <fullName evidence="1">Uncharacterized protein</fullName>
    </submittedName>
</protein>
<evidence type="ECO:0000313" key="2">
    <source>
        <dbReference type="Proteomes" id="UP000034164"/>
    </source>
</evidence>
<reference evidence="2" key="1">
    <citation type="journal article" date="2015" name="PLoS Genet.">
        <title>The dynamic genome and transcriptome of the human fungal pathogen Blastomyces and close relative Emmonsia.</title>
        <authorList>
            <person name="Munoz J.F."/>
            <person name="Gauthier G.M."/>
            <person name="Desjardins C.A."/>
            <person name="Gallo J.E."/>
            <person name="Holder J."/>
            <person name="Sullivan T.D."/>
            <person name="Marty A.J."/>
            <person name="Carmen J.C."/>
            <person name="Chen Z."/>
            <person name="Ding L."/>
            <person name="Gujja S."/>
            <person name="Magrini V."/>
            <person name="Misas E."/>
            <person name="Mitreva M."/>
            <person name="Priest M."/>
            <person name="Saif S."/>
            <person name="Whiston E.A."/>
            <person name="Young S."/>
            <person name="Zeng Q."/>
            <person name="Goldman W.E."/>
            <person name="Mardis E.R."/>
            <person name="Taylor J.W."/>
            <person name="McEwen J.G."/>
            <person name="Clay O.K."/>
            <person name="Klein B.S."/>
            <person name="Cuomo C.A."/>
        </authorList>
    </citation>
    <scope>NUCLEOTIDE SEQUENCE [LARGE SCALE GENOMIC DNA]</scope>
    <source>
        <strain evidence="2">UAMH 3008</strain>
    </source>
</reference>
<dbReference type="AlphaFoldDB" id="A0A0G2J697"/>
<accession>A0A0G2J697</accession>
<sequence>MSYRLPSPVPIPAAVFQLAPRVPGDINLRIPIHLPASNKVDASDRNLRCHIERETGFAPEVTPAISITAALDADPCTGSIYHHHPETKTSGSCTWPWQHRGIYSQFPGRDPQRPEIKLLLYRTLLLQDYQLNKDQITLKTREGDIVNRSKIEQQTIMPTTPPPPKNTCLVQWYPTSKPSATPIGDLNNFVMGTLSAIPKHCRHAPPRRSISMVVQALPELQAVSRIKERVVSAKAGRDSEHNNHNECEDDCPYDVGFKGRG</sequence>
<organism evidence="1 2">
    <name type="scientific">[Emmonsia] crescens</name>
    <dbReference type="NCBI Taxonomy" id="73230"/>
    <lineage>
        <taxon>Eukaryota</taxon>
        <taxon>Fungi</taxon>
        <taxon>Dikarya</taxon>
        <taxon>Ascomycota</taxon>
        <taxon>Pezizomycotina</taxon>
        <taxon>Eurotiomycetes</taxon>
        <taxon>Eurotiomycetidae</taxon>
        <taxon>Onygenales</taxon>
        <taxon>Ajellomycetaceae</taxon>
        <taxon>Emergomyces</taxon>
    </lineage>
</organism>
<evidence type="ECO:0000313" key="1">
    <source>
        <dbReference type="EMBL" id="KKZ67424.1"/>
    </source>
</evidence>
<proteinExistence type="predicted"/>
<comment type="caution">
    <text evidence="1">The sequence shown here is derived from an EMBL/GenBank/DDBJ whole genome shotgun (WGS) entry which is preliminary data.</text>
</comment>
<name>A0A0G2J697_9EURO</name>
<dbReference type="VEuPathDB" id="FungiDB:EMCG_06875"/>
<dbReference type="EMBL" id="LCZI01000246">
    <property type="protein sequence ID" value="KKZ67424.1"/>
    <property type="molecule type" value="Genomic_DNA"/>
</dbReference>
<gene>
    <name evidence="1" type="ORF">EMCG_06875</name>
</gene>